<evidence type="ECO:0000313" key="1">
    <source>
        <dbReference type="EMBL" id="MSE22641.1"/>
    </source>
</evidence>
<dbReference type="AlphaFoldDB" id="A0A844EDS7"/>
<name>A0A844EDS7_9LACO</name>
<reference evidence="1 2" key="1">
    <citation type="submission" date="2019-11" db="EMBL/GenBank/DDBJ databases">
        <title>Draft Genome Sequence of Plant Growth-Promoting Rhizosphere-Associated Bacteria.</title>
        <authorList>
            <person name="Vasilyev I.Y."/>
            <person name="Radchenko V."/>
            <person name="Ilnitskaya E.V."/>
        </authorList>
    </citation>
    <scope>NUCLEOTIDE SEQUENCE [LARGE SCALE GENOMIC DNA]</scope>
    <source>
        <strain evidence="1 2">VRA_07sq_f</strain>
    </source>
</reference>
<gene>
    <name evidence="1" type="ORF">GKC44_15705</name>
</gene>
<accession>A0A844EDS7</accession>
<dbReference type="Proteomes" id="UP000491237">
    <property type="component" value="Unassembled WGS sequence"/>
</dbReference>
<protein>
    <submittedName>
        <fullName evidence="1">DUF2075 domain-containing protein</fullName>
    </submittedName>
</protein>
<dbReference type="EMBL" id="WKKY01001349">
    <property type="protein sequence ID" value="MSE22641.1"/>
    <property type="molecule type" value="Genomic_DNA"/>
</dbReference>
<feature type="non-terminal residue" evidence="1">
    <location>
        <position position="66"/>
    </location>
</feature>
<proteinExistence type="predicted"/>
<organism evidence="1 2">
    <name type="scientific">Lentilactobacillus parabuchneri</name>
    <dbReference type="NCBI Taxonomy" id="152331"/>
    <lineage>
        <taxon>Bacteria</taxon>
        <taxon>Bacillati</taxon>
        <taxon>Bacillota</taxon>
        <taxon>Bacilli</taxon>
        <taxon>Lactobacillales</taxon>
        <taxon>Lactobacillaceae</taxon>
        <taxon>Lentilactobacillus</taxon>
    </lineage>
</organism>
<sequence>MESLESHTLNAFSKNIELTTHQQQVLKQIDAFARLHLKEAGHAVFVLMGDAGTGKSLILNQLFTEL</sequence>
<evidence type="ECO:0000313" key="2">
    <source>
        <dbReference type="Proteomes" id="UP000491237"/>
    </source>
</evidence>
<comment type="caution">
    <text evidence="1">The sequence shown here is derived from an EMBL/GenBank/DDBJ whole genome shotgun (WGS) entry which is preliminary data.</text>
</comment>
<dbReference type="InterPro" id="IPR027417">
    <property type="entry name" value="P-loop_NTPase"/>
</dbReference>
<dbReference type="SUPFAM" id="SSF52540">
    <property type="entry name" value="P-loop containing nucleoside triphosphate hydrolases"/>
    <property type="match status" value="1"/>
</dbReference>